<keyword evidence="2" id="KW-1133">Transmembrane helix</keyword>
<reference evidence="4" key="1">
    <citation type="submission" date="2020-10" db="EMBL/GenBank/DDBJ databases">
        <authorList>
            <person name="Gilroy R."/>
        </authorList>
    </citation>
    <scope>NUCLEOTIDE SEQUENCE</scope>
    <source>
        <strain evidence="4">B2-16538</strain>
    </source>
</reference>
<proteinExistence type="predicted"/>
<feature type="transmembrane region" description="Helical" evidence="2">
    <location>
        <begin position="66"/>
        <end position="90"/>
    </location>
</feature>
<organism evidence="4 5">
    <name type="scientific">Candidatus Cryptobacteroides excrementavium</name>
    <dbReference type="NCBI Taxonomy" id="2840759"/>
    <lineage>
        <taxon>Bacteria</taxon>
        <taxon>Pseudomonadati</taxon>
        <taxon>Bacteroidota</taxon>
        <taxon>Bacteroidia</taxon>
        <taxon>Bacteroidales</taxon>
        <taxon>Candidatus Cryptobacteroides</taxon>
    </lineage>
</organism>
<name>A0A9D9J547_9BACT</name>
<comment type="caution">
    <text evidence="4">The sequence shown here is derived from an EMBL/GenBank/DDBJ whole genome shotgun (WGS) entry which is preliminary data.</text>
</comment>
<feature type="domain" description="DUF6249" evidence="3">
    <location>
        <begin position="4"/>
        <end position="116"/>
    </location>
</feature>
<sequence length="151" mass="16755">MVEIIVPVAVCVVLPVMVVWLVFRSRNHIVDRKAEVLLKAIENGQDIDPEMFASDDRSKRSLKMNLLGKLQTGIILLIMGAGLVACALNIPDKDSLFIIASILLALGIGFFVSFFVGRKWMETEIKAEENQALREQGKKTGSGQDHMSEQE</sequence>
<gene>
    <name evidence="4" type="ORF">IAB78_06035</name>
</gene>
<feature type="transmembrane region" description="Helical" evidence="2">
    <location>
        <begin position="6"/>
        <end position="23"/>
    </location>
</feature>
<feature type="region of interest" description="Disordered" evidence="1">
    <location>
        <begin position="130"/>
        <end position="151"/>
    </location>
</feature>
<accession>A0A9D9J547</accession>
<keyword evidence="2" id="KW-0812">Transmembrane</keyword>
<protein>
    <recommendedName>
        <fullName evidence="3">DUF6249 domain-containing protein</fullName>
    </recommendedName>
</protein>
<evidence type="ECO:0000256" key="1">
    <source>
        <dbReference type="SAM" id="MobiDB-lite"/>
    </source>
</evidence>
<dbReference type="AlphaFoldDB" id="A0A9D9J547"/>
<evidence type="ECO:0000313" key="4">
    <source>
        <dbReference type="EMBL" id="MBO8485966.1"/>
    </source>
</evidence>
<feature type="transmembrane region" description="Helical" evidence="2">
    <location>
        <begin position="96"/>
        <end position="116"/>
    </location>
</feature>
<dbReference type="InterPro" id="IPR046216">
    <property type="entry name" value="DUF6249"/>
</dbReference>
<evidence type="ECO:0000259" key="3">
    <source>
        <dbReference type="Pfam" id="PF19762"/>
    </source>
</evidence>
<dbReference type="Proteomes" id="UP000823750">
    <property type="component" value="Unassembled WGS sequence"/>
</dbReference>
<dbReference type="EMBL" id="JADILX010000089">
    <property type="protein sequence ID" value="MBO8485966.1"/>
    <property type="molecule type" value="Genomic_DNA"/>
</dbReference>
<reference evidence="4" key="2">
    <citation type="journal article" date="2021" name="PeerJ">
        <title>Extensive microbial diversity within the chicken gut microbiome revealed by metagenomics and culture.</title>
        <authorList>
            <person name="Gilroy R."/>
            <person name="Ravi A."/>
            <person name="Getino M."/>
            <person name="Pursley I."/>
            <person name="Horton D.L."/>
            <person name="Alikhan N.F."/>
            <person name="Baker D."/>
            <person name="Gharbi K."/>
            <person name="Hall N."/>
            <person name="Watson M."/>
            <person name="Adriaenssens E.M."/>
            <person name="Foster-Nyarko E."/>
            <person name="Jarju S."/>
            <person name="Secka A."/>
            <person name="Antonio M."/>
            <person name="Oren A."/>
            <person name="Chaudhuri R.R."/>
            <person name="La Ragione R."/>
            <person name="Hildebrand F."/>
            <person name="Pallen M.J."/>
        </authorList>
    </citation>
    <scope>NUCLEOTIDE SEQUENCE</scope>
    <source>
        <strain evidence="4">B2-16538</strain>
    </source>
</reference>
<dbReference type="Pfam" id="PF19762">
    <property type="entry name" value="DUF6249"/>
    <property type="match status" value="1"/>
</dbReference>
<evidence type="ECO:0000256" key="2">
    <source>
        <dbReference type="SAM" id="Phobius"/>
    </source>
</evidence>
<keyword evidence="2" id="KW-0472">Membrane</keyword>
<evidence type="ECO:0000313" key="5">
    <source>
        <dbReference type="Proteomes" id="UP000823750"/>
    </source>
</evidence>